<evidence type="ECO:0000313" key="4">
    <source>
        <dbReference type="Proteomes" id="UP001150062"/>
    </source>
</evidence>
<dbReference type="Proteomes" id="UP001150062">
    <property type="component" value="Unassembled WGS sequence"/>
</dbReference>
<gene>
    <name evidence="3" type="ORF">M0813_06267</name>
</gene>
<dbReference type="InterPro" id="IPR009091">
    <property type="entry name" value="RCC1/BLIP-II"/>
</dbReference>
<dbReference type="InterPro" id="IPR000408">
    <property type="entry name" value="Reg_chr_condens"/>
</dbReference>
<dbReference type="CDD" id="cd18186">
    <property type="entry name" value="BTB_POZ_ZBTB_KLHL-like"/>
    <property type="match status" value="1"/>
</dbReference>
<keyword evidence="4" id="KW-1185">Reference proteome</keyword>
<dbReference type="Gene3D" id="3.30.710.10">
    <property type="entry name" value="Potassium Channel Kv1.1, Chain A"/>
    <property type="match status" value="1"/>
</dbReference>
<dbReference type="PROSITE" id="PS50012">
    <property type="entry name" value="RCC1_3"/>
    <property type="match status" value="2"/>
</dbReference>
<accession>A0ABQ8XE90</accession>
<name>A0ABQ8XE90_9EUKA</name>
<feature type="repeat" description="RCC1" evidence="1">
    <location>
        <begin position="94"/>
        <end position="146"/>
    </location>
</feature>
<evidence type="ECO:0000259" key="2">
    <source>
        <dbReference type="PROSITE" id="PS50097"/>
    </source>
</evidence>
<dbReference type="SUPFAM" id="SSF50985">
    <property type="entry name" value="RCC1/BLIP-II"/>
    <property type="match status" value="2"/>
</dbReference>
<feature type="domain" description="BTB" evidence="2">
    <location>
        <begin position="458"/>
        <end position="534"/>
    </location>
</feature>
<dbReference type="Gene3D" id="2.130.10.30">
    <property type="entry name" value="Regulator of chromosome condensation 1/beta-lactamase-inhibitor protein II"/>
    <property type="match status" value="1"/>
</dbReference>
<dbReference type="PANTHER" id="PTHR45982">
    <property type="entry name" value="REGULATOR OF CHROMOSOME CONDENSATION"/>
    <property type="match status" value="1"/>
</dbReference>
<protein>
    <submittedName>
        <fullName evidence="3">Regulator of chromosome condensation</fullName>
    </submittedName>
</protein>
<sequence length="570" mass="66214">MSNIKSLGDLNEETKQKKFETLDPIKTFPEEVTKIVDVVDTENEIVFLSSEGKLYQTTKKNYDEKRQAIENLPPMKSIASGNLHFLALSNEEKPKVYSWGQNEYKQLGFNTNNELVQKPTLIEPLKEENIEQIFCVGYCSFFLNKTTNILFGCGYTTHGILGKPEIKEKYAMIQKLHENVANLFGGHSHHTFMTKIDGKLYGFGYNLNGELGLGHKKKTLTPTQIKLEFPVEDISKIRHAYGFSSILTNDGKLYVTGCMQRTGIGRDLTEFKQYPQFKNNNTIIKDIDCGYHLFAIITQDNEIWFQGRFNGSSFSDSLVIRKIQTGNNLTNDLSTYNQMKCCDRDLIFFFKSKSYLSQDLEKLLKNGYFSDCDIQNIPVHKILIETRIGKSFDLIKKYLESNCKLNEIQDLLKWIYCDEMINSKRTNEILNHFGIQNAQKTKLLKNDLKQLLFDEQTSDFKLVVKNEEEDEEEEEEEKLYIHKFILAARSGLFLNMFQNLEENLQKVKDYSGKSLETIELLISFLYTDELPITADTDQEFIKEEFEDIVEYYQLNRTIPMMDIFEKCSKK</sequence>
<organism evidence="3 4">
    <name type="scientific">Anaeramoeba flamelloides</name>
    <dbReference type="NCBI Taxonomy" id="1746091"/>
    <lineage>
        <taxon>Eukaryota</taxon>
        <taxon>Metamonada</taxon>
        <taxon>Anaeramoebidae</taxon>
        <taxon>Anaeramoeba</taxon>
    </lineage>
</organism>
<proteinExistence type="predicted"/>
<evidence type="ECO:0000313" key="3">
    <source>
        <dbReference type="EMBL" id="KAJ6230966.1"/>
    </source>
</evidence>
<dbReference type="Pfam" id="PF00651">
    <property type="entry name" value="BTB"/>
    <property type="match status" value="1"/>
</dbReference>
<comment type="caution">
    <text evidence="3">The sequence shown here is derived from an EMBL/GenBank/DDBJ whole genome shotgun (WGS) entry which is preliminary data.</text>
</comment>
<dbReference type="InterPro" id="IPR051553">
    <property type="entry name" value="Ran_GTPase-activating"/>
</dbReference>
<dbReference type="EMBL" id="JAOAOG010000305">
    <property type="protein sequence ID" value="KAJ6230966.1"/>
    <property type="molecule type" value="Genomic_DNA"/>
</dbReference>
<evidence type="ECO:0000256" key="1">
    <source>
        <dbReference type="PROSITE-ProRule" id="PRU00235"/>
    </source>
</evidence>
<dbReference type="SUPFAM" id="SSF54695">
    <property type="entry name" value="POZ domain"/>
    <property type="match status" value="1"/>
</dbReference>
<dbReference type="PANTHER" id="PTHR45982:SF8">
    <property type="entry name" value="E3 UBIQUITIN-PROTEIN LIGASE HERC2-LIKE PROTEIN-RELATED"/>
    <property type="match status" value="1"/>
</dbReference>
<dbReference type="InterPro" id="IPR000210">
    <property type="entry name" value="BTB/POZ_dom"/>
</dbReference>
<dbReference type="Pfam" id="PF00415">
    <property type="entry name" value="RCC1"/>
    <property type="match status" value="2"/>
</dbReference>
<dbReference type="InterPro" id="IPR011333">
    <property type="entry name" value="SKP1/BTB/POZ_sf"/>
</dbReference>
<reference evidence="3" key="1">
    <citation type="submission" date="2022-08" db="EMBL/GenBank/DDBJ databases">
        <title>Novel sulfate-reducing endosymbionts in the free-living metamonad Anaeramoeba.</title>
        <authorList>
            <person name="Jerlstrom-Hultqvist J."/>
            <person name="Cepicka I."/>
            <person name="Gallot-Lavallee L."/>
            <person name="Salas-Leiva D."/>
            <person name="Curtis B.A."/>
            <person name="Zahonova K."/>
            <person name="Pipaliya S."/>
            <person name="Dacks J."/>
            <person name="Roger A.J."/>
        </authorList>
    </citation>
    <scope>NUCLEOTIDE SEQUENCE</scope>
    <source>
        <strain evidence="3">Schooner1</strain>
    </source>
</reference>
<feature type="repeat" description="RCC1" evidence="1">
    <location>
        <begin position="198"/>
        <end position="250"/>
    </location>
</feature>
<dbReference type="PROSITE" id="PS50097">
    <property type="entry name" value="BTB"/>
    <property type="match status" value="1"/>
</dbReference>